<keyword evidence="5 7" id="KW-0472">Membrane</keyword>
<feature type="transmembrane region" description="Helical" evidence="7">
    <location>
        <begin position="16"/>
        <end position="37"/>
    </location>
</feature>
<feature type="transmembrane region" description="Helical" evidence="7">
    <location>
        <begin position="418"/>
        <end position="440"/>
    </location>
</feature>
<dbReference type="OrthoDB" id="3223244at2"/>
<evidence type="ECO:0000313" key="9">
    <source>
        <dbReference type="EMBL" id="SOD61063.1"/>
    </source>
</evidence>
<dbReference type="Proteomes" id="UP000219072">
    <property type="component" value="Unassembled WGS sequence"/>
</dbReference>
<dbReference type="AlphaFoldDB" id="A0A286DR28"/>
<feature type="transmembrane region" description="Helical" evidence="7">
    <location>
        <begin position="333"/>
        <end position="354"/>
    </location>
</feature>
<feature type="transmembrane region" description="Helical" evidence="7">
    <location>
        <begin position="243"/>
        <end position="265"/>
    </location>
</feature>
<keyword evidence="4 7" id="KW-1133">Transmembrane helix</keyword>
<organism evidence="9 10">
    <name type="scientific">Streptomyces zhaozhouensis</name>
    <dbReference type="NCBI Taxonomy" id="1300267"/>
    <lineage>
        <taxon>Bacteria</taxon>
        <taxon>Bacillati</taxon>
        <taxon>Actinomycetota</taxon>
        <taxon>Actinomycetes</taxon>
        <taxon>Kitasatosporales</taxon>
        <taxon>Streptomycetaceae</taxon>
        <taxon>Streptomyces</taxon>
    </lineage>
</organism>
<dbReference type="InterPro" id="IPR050250">
    <property type="entry name" value="Macrolide_Exporter_MacB"/>
</dbReference>
<feature type="transmembrane region" description="Helical" evidence="7">
    <location>
        <begin position="109"/>
        <end position="131"/>
    </location>
</feature>
<evidence type="ECO:0000256" key="2">
    <source>
        <dbReference type="ARBA" id="ARBA00022475"/>
    </source>
</evidence>
<evidence type="ECO:0000256" key="1">
    <source>
        <dbReference type="ARBA" id="ARBA00004651"/>
    </source>
</evidence>
<feature type="transmembrane region" description="Helical" evidence="7">
    <location>
        <begin position="151"/>
        <end position="170"/>
    </location>
</feature>
<dbReference type="InterPro" id="IPR003838">
    <property type="entry name" value="ABC3_permease_C"/>
</dbReference>
<feature type="transmembrane region" description="Helical" evidence="7">
    <location>
        <begin position="286"/>
        <end position="306"/>
    </location>
</feature>
<evidence type="ECO:0000259" key="8">
    <source>
        <dbReference type="Pfam" id="PF02687"/>
    </source>
</evidence>
<dbReference type="RefSeq" id="WP_097229848.1">
    <property type="nucleotide sequence ID" value="NZ_OCNE01000002.1"/>
</dbReference>
<comment type="similarity">
    <text evidence="6">Belongs to the ABC-4 integral membrane protein family.</text>
</comment>
<keyword evidence="3 7" id="KW-0812">Transmembrane</keyword>
<protein>
    <submittedName>
        <fullName evidence="9">Putative ABC transport system permease protein</fullName>
    </submittedName>
</protein>
<evidence type="ECO:0000256" key="5">
    <source>
        <dbReference type="ARBA" id="ARBA00023136"/>
    </source>
</evidence>
<evidence type="ECO:0000256" key="3">
    <source>
        <dbReference type="ARBA" id="ARBA00022692"/>
    </source>
</evidence>
<evidence type="ECO:0000256" key="4">
    <source>
        <dbReference type="ARBA" id="ARBA00022989"/>
    </source>
</evidence>
<comment type="subcellular location">
    <subcellularLocation>
        <location evidence="1">Cell membrane</location>
        <topology evidence="1">Multi-pass membrane protein</topology>
    </subcellularLocation>
</comment>
<keyword evidence="2" id="KW-1003">Cell membrane</keyword>
<feature type="domain" description="ABC3 transporter permease C-terminal" evidence="8">
    <location>
        <begin position="334"/>
        <end position="447"/>
    </location>
</feature>
<dbReference type="EMBL" id="OCNE01000002">
    <property type="protein sequence ID" value="SOD61063.1"/>
    <property type="molecule type" value="Genomic_DNA"/>
</dbReference>
<accession>A0A286DR28</accession>
<reference evidence="9 10" key="1">
    <citation type="submission" date="2017-09" db="EMBL/GenBank/DDBJ databases">
        <authorList>
            <person name="Ehlers B."/>
            <person name="Leendertz F.H."/>
        </authorList>
    </citation>
    <scope>NUCLEOTIDE SEQUENCE [LARGE SCALE GENOMIC DNA]</scope>
    <source>
        <strain evidence="9 10">CGMCC 4.7095</strain>
    </source>
</reference>
<dbReference type="Pfam" id="PF02687">
    <property type="entry name" value="FtsX"/>
    <property type="match status" value="2"/>
</dbReference>
<evidence type="ECO:0000256" key="6">
    <source>
        <dbReference type="ARBA" id="ARBA00038076"/>
    </source>
</evidence>
<dbReference type="PANTHER" id="PTHR30572">
    <property type="entry name" value="MEMBRANE COMPONENT OF TRANSPORTER-RELATED"/>
    <property type="match status" value="1"/>
</dbReference>
<sequence length="459" mass="47339">MFQLTTRSLVKRPGRFVAGFLAVFFGAAMVMAFGSLLDTAGEPGVPDQSKETLETMAFVVGGWGLALVVFAVVSTMSLTVRQRSREMALLKSIGATPTQVRRLVVGETVVLAALAAVAAIVPAMGLGQLLFEALKETGQVDEGVSHAFGPVAITMGMANAMVAAVIGALITARRATAMRAVEAMADASGAGGEEPLMGRTRWVLTLLALLATAGSGTAVLTVLDGEGPDVMTGAGPAVVAASVTMALLAPVLLRGVTVALGWALRLLGGVPGELAARNVRQRTGELARAVAPVALFTGTAAGTLSMQRVENLQLRAEGLVADESSQTMETMNYVVVGIIVAFCCIMLVNTLVSATSFRRREFGQQRLAGATPRQVFWTVALEALLVAATGIVAGLVAAGVGLMPFGQARADAWVPDDGWVWVIQGAVVVVAFLVTLVASVGTARRVVRRSSAVEAALAA</sequence>
<name>A0A286DR28_9ACTN</name>
<gene>
    <name evidence="9" type="ORF">SAMN06297387_102479</name>
</gene>
<dbReference type="GO" id="GO:0022857">
    <property type="term" value="F:transmembrane transporter activity"/>
    <property type="evidence" value="ECO:0007669"/>
    <property type="project" value="TreeGrafter"/>
</dbReference>
<dbReference type="PANTHER" id="PTHR30572:SF4">
    <property type="entry name" value="ABC TRANSPORTER PERMEASE YTRF"/>
    <property type="match status" value="1"/>
</dbReference>
<evidence type="ECO:0000256" key="7">
    <source>
        <dbReference type="SAM" id="Phobius"/>
    </source>
</evidence>
<keyword evidence="10" id="KW-1185">Reference proteome</keyword>
<feature type="domain" description="ABC3 transporter permease C-terminal" evidence="8">
    <location>
        <begin position="63"/>
        <end position="177"/>
    </location>
</feature>
<feature type="transmembrane region" description="Helical" evidence="7">
    <location>
        <begin position="202"/>
        <end position="223"/>
    </location>
</feature>
<dbReference type="GO" id="GO:0005886">
    <property type="term" value="C:plasma membrane"/>
    <property type="evidence" value="ECO:0007669"/>
    <property type="project" value="UniProtKB-SubCell"/>
</dbReference>
<feature type="transmembrane region" description="Helical" evidence="7">
    <location>
        <begin position="57"/>
        <end position="80"/>
    </location>
</feature>
<evidence type="ECO:0000313" key="10">
    <source>
        <dbReference type="Proteomes" id="UP000219072"/>
    </source>
</evidence>
<feature type="transmembrane region" description="Helical" evidence="7">
    <location>
        <begin position="375"/>
        <end position="398"/>
    </location>
</feature>
<proteinExistence type="inferred from homology"/>